<name>A0ACC2W991_9TREE</name>
<evidence type="ECO:0000313" key="2">
    <source>
        <dbReference type="Proteomes" id="UP001230649"/>
    </source>
</evidence>
<keyword evidence="2" id="KW-1185">Reference proteome</keyword>
<dbReference type="EMBL" id="JASBWS010000032">
    <property type="protein sequence ID" value="KAJ9108324.1"/>
    <property type="molecule type" value="Genomic_DNA"/>
</dbReference>
<evidence type="ECO:0000313" key="1">
    <source>
        <dbReference type="EMBL" id="KAJ9108324.1"/>
    </source>
</evidence>
<accession>A0ACC2W991</accession>
<gene>
    <name evidence="1" type="ORF">QFC20_003485</name>
</gene>
<reference evidence="1" key="1">
    <citation type="submission" date="2023-04" db="EMBL/GenBank/DDBJ databases">
        <title>Draft Genome sequencing of Naganishia species isolated from polar environments using Oxford Nanopore Technology.</title>
        <authorList>
            <person name="Leo P."/>
            <person name="Venkateswaran K."/>
        </authorList>
    </citation>
    <scope>NUCLEOTIDE SEQUENCE</scope>
    <source>
        <strain evidence="1">MNA-CCFEE 5262</strain>
    </source>
</reference>
<sequence length="667" mass="76079">MSRTNSMPTPANSRQTTLAFTPKHANSFSGQGGLGEMLETPGKGQRNAVARSPVSPQTGRTILYDKIVAALGGRAIQVSIAFRRLIWRVNLVFYRSTITPSSGVAKSLMLPEILTSSQKRNYPQINPWRSTIWPSRDALLEYERALELEAIVDESLGEQNHSTGAWVGPSGYGFGTKGGRQEGARRVRKVWEGVWDRWKLAAKRASSDTKAVGSRHVLDRFTLVLMTHYGGDVDKKREAVLVCHEGLTDPDTHLIYRPRLSRRLKRLEKQLDLPPDERHVCEAELSVSEKRHLKAERVESQSRTHRRVTAELVDDDEAVPTFDRMGAKTLWQGRDEEVGVEKWVLEWWEDQGYKGFHSESSILTTLFGLLFWPILYMDIPGAFETPYQLAPLDLGDDSFYRSRQADIEERLQRMTNTSAAIKMLREIDEVERERGTLAIGVNWAYERQDLEEIITCMGGQSLSILCRMFCEEYGHRASGVPDLIVWNFEEKKCRFVEVKSPNDHLSETQKVWISVMQSAGLDVEVCHVAEAPINASVNQKRRRLNSGGWAKKKDYDYGHESDMQEFDEDEDEDIKDKDQWQFEEGNEARSRWKGEGRLLSKAQLAEEEASESEGPQDEKENFRIARERSRSVAVNKKKARPQGRQTSMLRKTSSLEIRGDMSEPIEL</sequence>
<dbReference type="Proteomes" id="UP001230649">
    <property type="component" value="Unassembled WGS sequence"/>
</dbReference>
<organism evidence="1 2">
    <name type="scientific">Naganishia adeliensis</name>
    <dbReference type="NCBI Taxonomy" id="92952"/>
    <lineage>
        <taxon>Eukaryota</taxon>
        <taxon>Fungi</taxon>
        <taxon>Dikarya</taxon>
        <taxon>Basidiomycota</taxon>
        <taxon>Agaricomycotina</taxon>
        <taxon>Tremellomycetes</taxon>
        <taxon>Filobasidiales</taxon>
        <taxon>Filobasidiaceae</taxon>
        <taxon>Naganishia</taxon>
    </lineage>
</organism>
<comment type="caution">
    <text evidence="1">The sequence shown here is derived from an EMBL/GenBank/DDBJ whole genome shotgun (WGS) entry which is preliminary data.</text>
</comment>
<proteinExistence type="predicted"/>
<protein>
    <submittedName>
        <fullName evidence="1">Uncharacterized protein</fullName>
    </submittedName>
</protein>